<evidence type="ECO:0000313" key="3">
    <source>
        <dbReference type="Proteomes" id="UP000563094"/>
    </source>
</evidence>
<dbReference type="RefSeq" id="WP_182513660.1">
    <property type="nucleotide sequence ID" value="NZ_JACJIQ010000013.1"/>
</dbReference>
<name>A0A839GKV7_9BACT</name>
<feature type="chain" id="PRO_5032854457" evidence="1">
    <location>
        <begin position="21"/>
        <end position="461"/>
    </location>
</feature>
<evidence type="ECO:0000256" key="1">
    <source>
        <dbReference type="SAM" id="SignalP"/>
    </source>
</evidence>
<dbReference type="EMBL" id="JACJIQ010000013">
    <property type="protein sequence ID" value="MBA9078433.1"/>
    <property type="molecule type" value="Genomic_DNA"/>
</dbReference>
<dbReference type="PANTHER" id="PTHR10151:SF120">
    <property type="entry name" value="BIS(5'-ADENOSYL)-TRIPHOSPHATASE"/>
    <property type="match status" value="1"/>
</dbReference>
<organism evidence="2 3">
    <name type="scientific">Rufibacter quisquiliarum</name>
    <dbReference type="NCBI Taxonomy" id="1549639"/>
    <lineage>
        <taxon>Bacteria</taxon>
        <taxon>Pseudomonadati</taxon>
        <taxon>Bacteroidota</taxon>
        <taxon>Cytophagia</taxon>
        <taxon>Cytophagales</taxon>
        <taxon>Hymenobacteraceae</taxon>
        <taxon>Rufibacter</taxon>
    </lineage>
</organism>
<reference evidence="2 3" key="1">
    <citation type="submission" date="2020-08" db="EMBL/GenBank/DDBJ databases">
        <title>Genomic Encyclopedia of Type Strains, Phase IV (KMG-IV): sequencing the most valuable type-strain genomes for metagenomic binning, comparative biology and taxonomic classification.</title>
        <authorList>
            <person name="Goeker M."/>
        </authorList>
    </citation>
    <scope>NUCLEOTIDE SEQUENCE [LARGE SCALE GENOMIC DNA]</scope>
    <source>
        <strain evidence="2 3">DSM 29854</strain>
    </source>
</reference>
<sequence length="461" mass="51707">MKQLPLLICLLFSCLSWVQAQPDTTQQVVPNRRNSPAQQQKPYVILISADGFRHDYVRKYNCQNLRQLAQQGVQAKGLQPAFPSKTFPNHYSLVTGLYPAHHGLINNKFYDPNFKAFYANSKPQEVQDPKWYGGTPLWVLAERQQMLSASFYWPGSEAPIQGFLPTYHYRYSEKIAIDQRINTVVEWLQLPAERRPHLITFYFPEVDHAGHTYGPDSPETEAAVQFIDASIGKLTQAVAATGLPVNFVFTADHGMATVDQEQVLRAPPIDTAQFVVSGNDIMIELYAKQQNRAALKQAYKRLRKGSSPGYKVYLKQNMPKHLHYRPQDDSLRRIGDIILLAQWPKIFHSAASAPSPGHHGYDPSQTQDLNAAFIAWGPDVKQGLTLPVFENVHVFPILAQILGLPYNFKLDGNRKIAQQILSAEPLPYPLTNDTSAGRLPAHPLFLSFPAAPGEPPVGLPV</sequence>
<gene>
    <name evidence="2" type="ORF">FHS90_003161</name>
</gene>
<evidence type="ECO:0000313" key="2">
    <source>
        <dbReference type="EMBL" id="MBA9078433.1"/>
    </source>
</evidence>
<dbReference type="InterPro" id="IPR002591">
    <property type="entry name" value="Phosphodiest/P_Trfase"/>
</dbReference>
<proteinExistence type="predicted"/>
<accession>A0A839GKV7</accession>
<dbReference type="GO" id="GO:0016787">
    <property type="term" value="F:hydrolase activity"/>
    <property type="evidence" value="ECO:0007669"/>
    <property type="project" value="UniProtKB-ARBA"/>
</dbReference>
<dbReference type="InterPro" id="IPR017850">
    <property type="entry name" value="Alkaline_phosphatase_core_sf"/>
</dbReference>
<feature type="signal peptide" evidence="1">
    <location>
        <begin position="1"/>
        <end position="20"/>
    </location>
</feature>
<dbReference type="CDD" id="cd16018">
    <property type="entry name" value="Enpp"/>
    <property type="match status" value="1"/>
</dbReference>
<dbReference type="AlphaFoldDB" id="A0A839GKV7"/>
<keyword evidence="3" id="KW-1185">Reference proteome</keyword>
<keyword evidence="1" id="KW-0732">Signal</keyword>
<comment type="caution">
    <text evidence="2">The sequence shown here is derived from an EMBL/GenBank/DDBJ whole genome shotgun (WGS) entry which is preliminary data.</text>
</comment>
<dbReference type="SUPFAM" id="SSF53649">
    <property type="entry name" value="Alkaline phosphatase-like"/>
    <property type="match status" value="1"/>
</dbReference>
<dbReference type="Proteomes" id="UP000563094">
    <property type="component" value="Unassembled WGS sequence"/>
</dbReference>
<dbReference type="Gene3D" id="3.40.720.10">
    <property type="entry name" value="Alkaline Phosphatase, subunit A"/>
    <property type="match status" value="1"/>
</dbReference>
<dbReference type="Gene3D" id="3.30.1360.180">
    <property type="match status" value="1"/>
</dbReference>
<dbReference type="Pfam" id="PF01663">
    <property type="entry name" value="Phosphodiest"/>
    <property type="match status" value="1"/>
</dbReference>
<protein>
    <submittedName>
        <fullName evidence="2">Putative AlkP superfamily pyrophosphatase or phosphodiesterase</fullName>
    </submittedName>
</protein>
<dbReference type="PANTHER" id="PTHR10151">
    <property type="entry name" value="ECTONUCLEOTIDE PYROPHOSPHATASE/PHOSPHODIESTERASE"/>
    <property type="match status" value="1"/>
</dbReference>